<evidence type="ECO:0000256" key="1">
    <source>
        <dbReference type="ARBA" id="ARBA00003561"/>
    </source>
</evidence>
<dbReference type="Proteomes" id="UP000265515">
    <property type="component" value="Unassembled WGS sequence"/>
</dbReference>
<proteinExistence type="inferred from homology"/>
<dbReference type="Gramene" id="GBG93495">
    <property type="protein sequence ID" value="GBG93495"/>
    <property type="gene ID" value="CBR_g71972"/>
</dbReference>
<sequence>MSGPKNEEKEELVARLMECKAKSGKTFDQIAKECKLTNAYTAQLFFNQAKLHPETEKRLVQAVPSLGSPKNHDILEAMRKPPFRGFDDGVLLQEPMVYRVYEAVMQYGEAIKEIINEQHGDGVMSAIDFVCKVEKKTGKQGEPRVVLTFDGKFLPHVEQTVDE</sequence>
<name>A0A388MG88_CHABU</name>
<dbReference type="InterPro" id="IPR008076">
    <property type="entry name" value="Cyanase"/>
</dbReference>
<dbReference type="GO" id="GO:0003677">
    <property type="term" value="F:DNA binding"/>
    <property type="evidence" value="ECO:0007669"/>
    <property type="project" value="InterPro"/>
</dbReference>
<dbReference type="EMBL" id="BFEA01002022">
    <property type="protein sequence ID" value="GBG93495.1"/>
    <property type="molecule type" value="Genomic_DNA"/>
</dbReference>
<dbReference type="HAMAP" id="MF_00535">
    <property type="entry name" value="Cyanate_hydrat"/>
    <property type="match status" value="1"/>
</dbReference>
<dbReference type="Gene3D" id="3.30.1160.10">
    <property type="entry name" value="Cyanate lyase, C-terminal domain"/>
    <property type="match status" value="1"/>
</dbReference>
<evidence type="ECO:0000313" key="6">
    <source>
        <dbReference type="Proteomes" id="UP000265515"/>
    </source>
</evidence>
<comment type="caution">
    <text evidence="5">The sequence shown here is derived from an EMBL/GenBank/DDBJ whole genome shotgun (WGS) entry which is preliminary data.</text>
</comment>
<dbReference type="PANTHER" id="PTHR34186">
    <property type="entry name" value="CYANATE HYDRATASE"/>
    <property type="match status" value="1"/>
</dbReference>
<protein>
    <recommendedName>
        <fullName evidence="3">Cyanate hydratase</fullName>
        <shortName evidence="3">Cyanase</shortName>
        <ecNumber evidence="3">4.2.1.104</ecNumber>
    </recommendedName>
    <alternativeName>
        <fullName evidence="3">Cyanate hydrolase</fullName>
    </alternativeName>
    <alternativeName>
        <fullName evidence="3">Cyanate lyase</fullName>
    </alternativeName>
</protein>
<dbReference type="PRINTS" id="PR01693">
    <property type="entry name" value="CYANASE"/>
</dbReference>
<evidence type="ECO:0000256" key="3">
    <source>
        <dbReference type="HAMAP-Rule" id="MF_03139"/>
    </source>
</evidence>
<dbReference type="Gene3D" id="1.10.260.40">
    <property type="entry name" value="lambda repressor-like DNA-binding domains"/>
    <property type="match status" value="1"/>
</dbReference>
<organism evidence="5 6">
    <name type="scientific">Chara braunii</name>
    <name type="common">Braun's stonewort</name>
    <dbReference type="NCBI Taxonomy" id="69332"/>
    <lineage>
        <taxon>Eukaryota</taxon>
        <taxon>Viridiplantae</taxon>
        <taxon>Streptophyta</taxon>
        <taxon>Charophyceae</taxon>
        <taxon>Charales</taxon>
        <taxon>Characeae</taxon>
        <taxon>Chara</taxon>
    </lineage>
</organism>
<dbReference type="PIRSF" id="PIRSF001263">
    <property type="entry name" value="Cyanate_hydratas"/>
    <property type="match status" value="1"/>
</dbReference>
<dbReference type="EC" id="4.2.1.104" evidence="3"/>
<dbReference type="PANTHER" id="PTHR34186:SF2">
    <property type="entry name" value="CYANATE HYDRATASE"/>
    <property type="match status" value="1"/>
</dbReference>
<evidence type="ECO:0000259" key="4">
    <source>
        <dbReference type="SMART" id="SM01116"/>
    </source>
</evidence>
<dbReference type="STRING" id="69332.A0A388MG88"/>
<feature type="active site" evidence="3">
    <location>
        <position position="99"/>
    </location>
</feature>
<feature type="domain" description="Cyanate lyase C-terminal" evidence="4">
    <location>
        <begin position="88"/>
        <end position="159"/>
    </location>
</feature>
<dbReference type="OrthoDB" id="10019422at2759"/>
<dbReference type="SUPFAM" id="SSF47413">
    <property type="entry name" value="lambda repressor-like DNA-binding domains"/>
    <property type="match status" value="1"/>
</dbReference>
<dbReference type="GO" id="GO:0008824">
    <property type="term" value="F:cyanate hydratase activity"/>
    <property type="evidence" value="ECO:0007669"/>
    <property type="project" value="UniProtKB-UniRule"/>
</dbReference>
<reference evidence="5 6" key="1">
    <citation type="journal article" date="2018" name="Cell">
        <title>The Chara Genome: Secondary Complexity and Implications for Plant Terrestrialization.</title>
        <authorList>
            <person name="Nishiyama T."/>
            <person name="Sakayama H."/>
            <person name="Vries J.D."/>
            <person name="Buschmann H."/>
            <person name="Saint-Marcoux D."/>
            <person name="Ullrich K.K."/>
            <person name="Haas F.B."/>
            <person name="Vanderstraeten L."/>
            <person name="Becker D."/>
            <person name="Lang D."/>
            <person name="Vosolsobe S."/>
            <person name="Rombauts S."/>
            <person name="Wilhelmsson P.K.I."/>
            <person name="Janitza P."/>
            <person name="Kern R."/>
            <person name="Heyl A."/>
            <person name="Rumpler F."/>
            <person name="Villalobos L.I.A.C."/>
            <person name="Clay J.M."/>
            <person name="Skokan R."/>
            <person name="Toyoda A."/>
            <person name="Suzuki Y."/>
            <person name="Kagoshima H."/>
            <person name="Schijlen E."/>
            <person name="Tajeshwar N."/>
            <person name="Catarino B."/>
            <person name="Hetherington A.J."/>
            <person name="Saltykova A."/>
            <person name="Bonnot C."/>
            <person name="Breuninger H."/>
            <person name="Symeonidi A."/>
            <person name="Radhakrishnan G.V."/>
            <person name="Van Nieuwerburgh F."/>
            <person name="Deforce D."/>
            <person name="Chang C."/>
            <person name="Karol K.G."/>
            <person name="Hedrich R."/>
            <person name="Ulvskov P."/>
            <person name="Glockner G."/>
            <person name="Delwiche C.F."/>
            <person name="Petrasek J."/>
            <person name="Van de Peer Y."/>
            <person name="Friml J."/>
            <person name="Beilby M."/>
            <person name="Dolan L."/>
            <person name="Kohara Y."/>
            <person name="Sugano S."/>
            <person name="Fujiyama A."/>
            <person name="Delaux P.-M."/>
            <person name="Quint M."/>
            <person name="TheiBen G."/>
            <person name="Hagemann M."/>
            <person name="Harholt J."/>
            <person name="Dunand C."/>
            <person name="Zachgo S."/>
            <person name="Langdale J."/>
            <person name="Maumus F."/>
            <person name="Straeten D.V.D."/>
            <person name="Gould S.B."/>
            <person name="Rensing S.A."/>
        </authorList>
    </citation>
    <scope>NUCLEOTIDE SEQUENCE [LARGE SCALE GENOMIC DNA]</scope>
    <source>
        <strain evidence="5 6">S276</strain>
    </source>
</reference>
<dbReference type="Pfam" id="PF02560">
    <property type="entry name" value="Cyanate_lyase"/>
    <property type="match status" value="1"/>
</dbReference>
<feature type="active site" evidence="3">
    <location>
        <position position="102"/>
    </location>
</feature>
<dbReference type="SUPFAM" id="SSF55234">
    <property type="entry name" value="Cyanase C-terminal domain"/>
    <property type="match status" value="1"/>
</dbReference>
<dbReference type="InterPro" id="IPR010982">
    <property type="entry name" value="Lambda_DNA-bd_dom_sf"/>
</dbReference>
<dbReference type="InterPro" id="IPR003712">
    <property type="entry name" value="Cyanate_lyase_C"/>
</dbReference>
<evidence type="ECO:0000256" key="2">
    <source>
        <dbReference type="ARBA" id="ARBA00023239"/>
    </source>
</evidence>
<accession>A0A388MG88</accession>
<keyword evidence="2 3" id="KW-0456">Lyase</keyword>
<evidence type="ECO:0000313" key="5">
    <source>
        <dbReference type="EMBL" id="GBG93495.1"/>
    </source>
</evidence>
<comment type="function">
    <text evidence="1 3">Catalyzes the reaction of cyanate with bicarbonate to produce ammonia and carbon dioxide.</text>
</comment>
<comment type="similarity">
    <text evidence="3">Belongs to the cyanase family.</text>
</comment>
<dbReference type="InterPro" id="IPR036581">
    <property type="entry name" value="Cyanate_lyase_C_sf"/>
</dbReference>
<keyword evidence="6" id="KW-1185">Reference proteome</keyword>
<comment type="catalytic activity">
    <reaction evidence="3">
        <text>cyanate + hydrogencarbonate + 3 H(+) = NH4(+) + 2 CO2</text>
        <dbReference type="Rhea" id="RHEA:11120"/>
        <dbReference type="ChEBI" id="CHEBI:15378"/>
        <dbReference type="ChEBI" id="CHEBI:16526"/>
        <dbReference type="ChEBI" id="CHEBI:17544"/>
        <dbReference type="ChEBI" id="CHEBI:28938"/>
        <dbReference type="ChEBI" id="CHEBI:29195"/>
        <dbReference type="EC" id="4.2.1.104"/>
    </reaction>
</comment>
<feature type="active site" evidence="3">
    <location>
        <position position="125"/>
    </location>
</feature>
<dbReference type="OMA" id="AIDFKMD"/>
<dbReference type="SMART" id="SM01116">
    <property type="entry name" value="Cyanate_lyase"/>
    <property type="match status" value="1"/>
</dbReference>
<gene>
    <name evidence="3" type="primary">CYN</name>
    <name evidence="5" type="ORF">CBR_g71972</name>
</gene>
<dbReference type="AlphaFoldDB" id="A0A388MG88"/>